<protein>
    <recommendedName>
        <fullName evidence="8">RND efflux pump membrane fusion protein barrel-sandwich domain-containing protein</fullName>
    </recommendedName>
</protein>
<feature type="coiled-coil region" evidence="2">
    <location>
        <begin position="143"/>
        <end position="170"/>
    </location>
</feature>
<evidence type="ECO:0000259" key="5">
    <source>
        <dbReference type="Pfam" id="PF25944"/>
    </source>
</evidence>
<dbReference type="GO" id="GO:0005886">
    <property type="term" value="C:plasma membrane"/>
    <property type="evidence" value="ECO:0007669"/>
    <property type="project" value="UniProtKB-SubCell"/>
</dbReference>
<reference evidence="7" key="1">
    <citation type="journal article" date="2015" name="Nature">
        <title>Complex archaea that bridge the gap between prokaryotes and eukaryotes.</title>
        <authorList>
            <person name="Spang A."/>
            <person name="Saw J.H."/>
            <person name="Jorgensen S.L."/>
            <person name="Zaremba-Niedzwiedzka K."/>
            <person name="Martijn J."/>
            <person name="Lind A.E."/>
            <person name="van Eijk R."/>
            <person name="Schleper C."/>
            <person name="Guy L."/>
            <person name="Ettema T.J."/>
        </authorList>
    </citation>
    <scope>NUCLEOTIDE SEQUENCE</scope>
</reference>
<dbReference type="GO" id="GO:0046677">
    <property type="term" value="P:response to antibiotic"/>
    <property type="evidence" value="ECO:0007669"/>
    <property type="project" value="TreeGrafter"/>
</dbReference>
<dbReference type="Pfam" id="PF25876">
    <property type="entry name" value="HH_MFP_RND"/>
    <property type="match status" value="1"/>
</dbReference>
<dbReference type="Gene3D" id="2.40.50.100">
    <property type="match status" value="1"/>
</dbReference>
<evidence type="ECO:0000259" key="3">
    <source>
        <dbReference type="Pfam" id="PF25876"/>
    </source>
</evidence>
<gene>
    <name evidence="7" type="ORF">LCGC14_1387030</name>
</gene>
<dbReference type="FunFam" id="2.40.420.20:FF:000001">
    <property type="entry name" value="Efflux RND transporter periplasmic adaptor subunit"/>
    <property type="match status" value="1"/>
</dbReference>
<organism evidence="7">
    <name type="scientific">marine sediment metagenome</name>
    <dbReference type="NCBI Taxonomy" id="412755"/>
    <lineage>
        <taxon>unclassified sequences</taxon>
        <taxon>metagenomes</taxon>
        <taxon>ecological metagenomes</taxon>
    </lineage>
</organism>
<feature type="domain" description="Multidrug resistance protein MdtA-like barrel-sandwich hybrid" evidence="4">
    <location>
        <begin position="65"/>
        <end position="207"/>
    </location>
</feature>
<dbReference type="InterPro" id="IPR058627">
    <property type="entry name" value="MdtA-like_C"/>
</dbReference>
<dbReference type="PANTHER" id="PTHR30158">
    <property type="entry name" value="ACRA/E-RELATED COMPONENT OF DRUG EFFLUX TRANSPORTER"/>
    <property type="match status" value="1"/>
</dbReference>
<dbReference type="InterPro" id="IPR058624">
    <property type="entry name" value="MdtA-like_HH"/>
</dbReference>
<dbReference type="InterPro" id="IPR058626">
    <property type="entry name" value="MdtA-like_b-barrel"/>
</dbReference>
<dbReference type="GO" id="GO:0022857">
    <property type="term" value="F:transmembrane transporter activity"/>
    <property type="evidence" value="ECO:0007669"/>
    <property type="project" value="InterPro"/>
</dbReference>
<dbReference type="SUPFAM" id="SSF111369">
    <property type="entry name" value="HlyD-like secretion proteins"/>
    <property type="match status" value="1"/>
</dbReference>
<evidence type="ECO:0000256" key="1">
    <source>
        <dbReference type="ARBA" id="ARBA00004196"/>
    </source>
</evidence>
<accession>A0A0F9KLW0</accession>
<dbReference type="Pfam" id="PF25944">
    <property type="entry name" value="Beta-barrel_RND"/>
    <property type="match status" value="1"/>
</dbReference>
<evidence type="ECO:0000259" key="6">
    <source>
        <dbReference type="Pfam" id="PF25967"/>
    </source>
</evidence>
<dbReference type="NCBIfam" id="TIGR01730">
    <property type="entry name" value="RND_mfp"/>
    <property type="match status" value="1"/>
</dbReference>
<keyword evidence="2" id="KW-0175">Coiled coil</keyword>
<feature type="domain" description="Multidrug resistance protein MdtA-like C-terminal permuted SH3" evidence="6">
    <location>
        <begin position="306"/>
        <end position="367"/>
    </location>
</feature>
<dbReference type="Pfam" id="PF25967">
    <property type="entry name" value="RND-MFP_C"/>
    <property type="match status" value="1"/>
</dbReference>
<dbReference type="AlphaFoldDB" id="A0A0F9KLW0"/>
<feature type="domain" description="Multidrug resistance protein MdtA-like beta-barrel" evidence="5">
    <location>
        <begin position="211"/>
        <end position="301"/>
    </location>
</feature>
<dbReference type="InterPro" id="IPR058625">
    <property type="entry name" value="MdtA-like_BSH"/>
</dbReference>
<sequence>MQRSRIALFVLSALVGSVALTGCDQAAEQSQASAPKAVPVGVLTLKSQALTLKKELPGRISAFQIAEIRPQVSGIVQSRLFVEGKEVKQGQALYQIDPATFEADLAASEASVARAQASIASSKSKASRYSELLKIKAVSQQDFDEADAAYKQANAELLTAKAQLKSAQINLDYSHVSSPISGQISKSSVTVGALVSANQSTALATVTQLDPIYIDLTQSSNELTKLKKAIASGALSADSTSQTDVELIMEDGSVYPHKGTLQFSEVTVDPSTGSVTLRAKFSNPEKLLLPGMYARASIVEGVKAGAILAPQRGVSRNTKGEPTAMVVSKENTVESRVLKVDRTIGSDWLVTDGLMDGDKLIVEGLQKIRPGAPVNPSEIQSSTKADKAQ</sequence>
<dbReference type="Gene3D" id="1.10.287.470">
    <property type="entry name" value="Helix hairpin bin"/>
    <property type="match status" value="1"/>
</dbReference>
<dbReference type="PROSITE" id="PS51257">
    <property type="entry name" value="PROKAR_LIPOPROTEIN"/>
    <property type="match status" value="1"/>
</dbReference>
<dbReference type="EMBL" id="LAZR01008919">
    <property type="protein sequence ID" value="KKM75756.1"/>
    <property type="molecule type" value="Genomic_DNA"/>
</dbReference>
<evidence type="ECO:0000256" key="2">
    <source>
        <dbReference type="SAM" id="Coils"/>
    </source>
</evidence>
<name>A0A0F9KLW0_9ZZZZ</name>
<dbReference type="Gene3D" id="2.40.420.20">
    <property type="match status" value="1"/>
</dbReference>
<comment type="caution">
    <text evidence="7">The sequence shown here is derived from an EMBL/GenBank/DDBJ whole genome shotgun (WGS) entry which is preliminary data.</text>
</comment>
<comment type="subcellular location">
    <subcellularLocation>
        <location evidence="1">Cell envelope</location>
    </subcellularLocation>
</comment>
<dbReference type="Pfam" id="PF25917">
    <property type="entry name" value="BSH_RND"/>
    <property type="match status" value="1"/>
</dbReference>
<evidence type="ECO:0008006" key="8">
    <source>
        <dbReference type="Google" id="ProtNLM"/>
    </source>
</evidence>
<feature type="domain" description="Multidrug resistance protein MdtA-like alpha-helical hairpin" evidence="3">
    <location>
        <begin position="105"/>
        <end position="174"/>
    </location>
</feature>
<dbReference type="Gene3D" id="2.40.30.170">
    <property type="match status" value="1"/>
</dbReference>
<proteinExistence type="predicted"/>
<evidence type="ECO:0000259" key="4">
    <source>
        <dbReference type="Pfam" id="PF25917"/>
    </source>
</evidence>
<dbReference type="PANTHER" id="PTHR30158:SF3">
    <property type="entry name" value="MULTIDRUG EFFLUX PUMP SUBUNIT ACRA-RELATED"/>
    <property type="match status" value="1"/>
</dbReference>
<dbReference type="InterPro" id="IPR006143">
    <property type="entry name" value="RND_pump_MFP"/>
</dbReference>
<evidence type="ECO:0000313" key="7">
    <source>
        <dbReference type="EMBL" id="KKM75756.1"/>
    </source>
</evidence>